<evidence type="ECO:0000256" key="7">
    <source>
        <dbReference type="PIRSR" id="PIRSR002520-2"/>
    </source>
</evidence>
<dbReference type="PIRSF" id="PIRSF002520">
    <property type="entry name" value="Serum_albumin_subgroup"/>
    <property type="match status" value="1"/>
</dbReference>
<evidence type="ECO:0000256" key="4">
    <source>
        <dbReference type="ARBA" id="ARBA00022737"/>
    </source>
</evidence>
<feature type="domain" description="Albumin" evidence="9">
    <location>
        <begin position="24"/>
        <end position="213"/>
    </location>
</feature>
<comment type="subcellular location">
    <subcellularLocation>
        <location evidence="1">Secreted</location>
    </subcellularLocation>
</comment>
<evidence type="ECO:0000313" key="10">
    <source>
        <dbReference type="Ensembl" id="ENSPCEP00000010705.1"/>
    </source>
</evidence>
<accession>A0A8C8RWE5</accession>
<dbReference type="InterPro" id="IPR020857">
    <property type="entry name" value="Serum_albumin_CS"/>
</dbReference>
<feature type="disulfide bond" evidence="7">
    <location>
        <begin position="503"/>
        <end position="514"/>
    </location>
</feature>
<feature type="disulfide bond" evidence="7">
    <location>
        <begin position="419"/>
        <end position="465"/>
    </location>
</feature>
<protein>
    <submittedName>
        <fullName evidence="10">Albumin</fullName>
    </submittedName>
</protein>
<feature type="disulfide bond" evidence="7">
    <location>
        <begin position="227"/>
        <end position="273"/>
    </location>
</feature>
<feature type="disulfide bond" evidence="7">
    <location>
        <begin position="343"/>
        <end position="388"/>
    </location>
</feature>
<dbReference type="FunFam" id="1.10.246.10:FF:000002">
    <property type="entry name" value="Serum albumin"/>
    <property type="match status" value="2"/>
</dbReference>
<feature type="disulfide bond" evidence="7">
    <location>
        <begin position="292"/>
        <end position="306"/>
    </location>
</feature>
<evidence type="ECO:0000256" key="5">
    <source>
        <dbReference type="ARBA" id="ARBA00023157"/>
    </source>
</evidence>
<feature type="binding site" evidence="6">
    <location>
        <position position="274"/>
    </location>
    <ligand>
        <name>Zn(2+)</name>
        <dbReference type="ChEBI" id="CHEBI:29105"/>
    </ligand>
</feature>
<keyword evidence="3 8" id="KW-0732">Signal</keyword>
<reference evidence="10" key="1">
    <citation type="submission" date="2025-08" db="UniProtKB">
        <authorList>
            <consortium name="Ensembl"/>
        </authorList>
    </citation>
    <scope>IDENTIFICATION</scope>
</reference>
<keyword evidence="6" id="KW-0186">Copper</keyword>
<feature type="disulfide bond" evidence="7">
    <location>
        <begin position="80"/>
        <end position="89"/>
    </location>
</feature>
<dbReference type="PRINTS" id="PR00802">
    <property type="entry name" value="SERUMALBUMIN"/>
</dbReference>
<dbReference type="Proteomes" id="UP000694393">
    <property type="component" value="Unplaced"/>
</dbReference>
<dbReference type="PANTHER" id="PTHR11385">
    <property type="entry name" value="SERUM ALBUMIN-RELATED"/>
    <property type="match status" value="1"/>
</dbReference>
<evidence type="ECO:0000256" key="3">
    <source>
        <dbReference type="ARBA" id="ARBA00022729"/>
    </source>
</evidence>
<feature type="disulfide bond" evidence="7">
    <location>
        <begin position="116"/>
        <end position="127"/>
    </location>
</feature>
<dbReference type="InterPro" id="IPR014760">
    <property type="entry name" value="Serum_albumin_N"/>
</dbReference>
<feature type="binding site" evidence="6">
    <location>
        <position position="276"/>
    </location>
    <ligand>
        <name>Ca(2+)</name>
        <dbReference type="ChEBI" id="CHEBI:29108"/>
        <label>1</label>
    </ligand>
</feature>
<feature type="disulfide bond" evidence="7">
    <location>
        <begin position="195"/>
        <end position="204"/>
    </location>
</feature>
<proteinExistence type="predicted"/>
<dbReference type="Ensembl" id="ENSPCET00000011063.1">
    <property type="protein sequence ID" value="ENSPCEP00000010705.1"/>
    <property type="gene ID" value="ENSPCEG00000008423.1"/>
</dbReference>
<keyword evidence="11" id="KW-1185">Reference proteome</keyword>
<dbReference type="AlphaFoldDB" id="A0A8C8RWE5"/>
<feature type="disulfide bond" evidence="7">
    <location>
        <begin position="541"/>
        <end position="586"/>
    </location>
</feature>
<feature type="disulfide bond" evidence="7">
    <location>
        <begin position="488"/>
        <end position="504"/>
    </location>
</feature>
<dbReference type="GO" id="GO:0072562">
    <property type="term" value="C:blood microparticle"/>
    <property type="evidence" value="ECO:0007669"/>
    <property type="project" value="TreeGrafter"/>
</dbReference>
<organism evidence="10 11">
    <name type="scientific">Pelusios castaneus</name>
    <name type="common">West African mud turtle</name>
    <dbReference type="NCBI Taxonomy" id="367368"/>
    <lineage>
        <taxon>Eukaryota</taxon>
        <taxon>Metazoa</taxon>
        <taxon>Chordata</taxon>
        <taxon>Craniata</taxon>
        <taxon>Vertebrata</taxon>
        <taxon>Euteleostomi</taxon>
        <taxon>Archelosauria</taxon>
        <taxon>Testudinata</taxon>
        <taxon>Testudines</taxon>
        <taxon>Pleurodira</taxon>
        <taxon>Pelomedusidae</taxon>
        <taxon>Pelusios</taxon>
    </lineage>
</organism>
<dbReference type="InterPro" id="IPR021177">
    <property type="entry name" value="Serum_albumin/AFP/Afamin"/>
</dbReference>
<dbReference type="PRINTS" id="PR00803">
    <property type="entry name" value="AFETOPROTEIN"/>
</dbReference>
<evidence type="ECO:0000256" key="6">
    <source>
        <dbReference type="PIRSR" id="PIRSR002520-1"/>
    </source>
</evidence>
<evidence type="ECO:0000256" key="8">
    <source>
        <dbReference type="SAM" id="SignalP"/>
    </source>
</evidence>
<evidence type="ECO:0000256" key="1">
    <source>
        <dbReference type="ARBA" id="ARBA00004613"/>
    </source>
</evidence>
<feature type="disulfide bond" evidence="7">
    <location>
        <begin position="102"/>
        <end position="117"/>
    </location>
</feature>
<dbReference type="FunFam" id="1.10.246.10:FF:000001">
    <property type="entry name" value="Serum albumin"/>
    <property type="match status" value="3"/>
</dbReference>
<dbReference type="PROSITE" id="PS51438">
    <property type="entry name" value="ALBUMIN_2"/>
    <property type="match status" value="3"/>
</dbReference>
<feature type="disulfide bond" evidence="7">
    <location>
        <begin position="585"/>
        <end position="594"/>
    </location>
</feature>
<feature type="disulfide bond" evidence="7">
    <location>
        <begin position="151"/>
        <end position="196"/>
    </location>
</feature>
<feature type="disulfide bond" evidence="7">
    <location>
        <begin position="464"/>
        <end position="475"/>
    </location>
</feature>
<dbReference type="InterPro" id="IPR000264">
    <property type="entry name" value="ALB/AFP/VDB"/>
</dbReference>
<feature type="chain" id="PRO_5034012960" evidence="8">
    <location>
        <begin position="19"/>
        <end position="612"/>
    </location>
</feature>
<keyword evidence="5 7" id="KW-1015">Disulfide bond</keyword>
<dbReference type="SUPFAM" id="SSF48552">
    <property type="entry name" value="Serum albumin-like"/>
    <property type="match status" value="3"/>
</dbReference>
<evidence type="ECO:0000259" key="9">
    <source>
        <dbReference type="PROSITE" id="PS51438"/>
    </source>
</evidence>
<dbReference type="SMART" id="SM00103">
    <property type="entry name" value="ALBUMIN"/>
    <property type="match status" value="3"/>
</dbReference>
<reference evidence="10" key="2">
    <citation type="submission" date="2025-09" db="UniProtKB">
        <authorList>
            <consortium name="Ensembl"/>
        </authorList>
    </citation>
    <scope>IDENTIFICATION</scope>
</reference>
<dbReference type="PANTHER" id="PTHR11385:SF14">
    <property type="entry name" value="AFAMIN"/>
    <property type="match status" value="1"/>
</dbReference>
<feature type="disulfide bond" evidence="7">
    <location>
        <begin position="305"/>
        <end position="316"/>
    </location>
</feature>
<feature type="disulfide bond" evidence="7">
    <location>
        <begin position="387"/>
        <end position="396"/>
    </location>
</feature>
<keyword evidence="2" id="KW-0964">Secreted</keyword>
<feature type="binding site" evidence="6">
    <location>
        <position position="27"/>
    </location>
    <ligand>
        <name>Cu cation</name>
        <dbReference type="ChEBI" id="CHEBI:23378"/>
    </ligand>
</feature>
<feature type="signal peptide" evidence="8">
    <location>
        <begin position="1"/>
        <end position="18"/>
    </location>
</feature>
<name>A0A8C8RWE5_9SAUR</name>
<dbReference type="Pfam" id="PF00273">
    <property type="entry name" value="Serum_albumin"/>
    <property type="match status" value="3"/>
</dbReference>
<dbReference type="PROSITE" id="PS00212">
    <property type="entry name" value="ALBUMIN_1"/>
    <property type="match status" value="3"/>
</dbReference>
<dbReference type="Gene3D" id="1.10.246.10">
    <property type="match status" value="6"/>
</dbReference>
<dbReference type="GO" id="GO:0005737">
    <property type="term" value="C:cytoplasm"/>
    <property type="evidence" value="ECO:0007669"/>
    <property type="project" value="TreeGrafter"/>
</dbReference>
<sequence>MKWGTFISFIFLVSFTESKTLPRRYRHIDGTHDLGHIFTELHDENFKGVAIAMFAQNVQESTFEEVTKMVKDVTALAQKCVTNKEEAGCQDKPLYVFLAEVCHEEGLPEKYGLTACCAKADAERNECFLSHKNSTPGFIPPFKRPDPEEGCKLYQDNRGELLSLYIYELARRHPFLYPATILFAANQYDKMMETCCQAEDKAACFGEKAPLVMKEVGKTALIEENTCEILKKFGERALKALKLVQASQKFPKADFATINKLVTTTVHMHSDCCHGDMLDCMHERIEMTNYVCSHQDAVSSKLKDCCEKPVVEKGECIRHLENDDKPADLSPKVREFIEDTDVCDHFAKEQDAFLAKFVYEYSRRHPEFSHQMLLRTGKGYQELLENCCKTSNPPECYGKGEEILKKHLQESQELMQANCKIFKEAGEYFLQNAILVRYTKKMPQLPSTELIWFTKQMAEVGAKCCQLSEDKIFPCGEQLVDLVMGQICRRHYASPINPNVCKCCSDSYALRRPCITNLGIDEKYVPIPFSPALFTFHEDLCAAEEKELQRKKQELLVNLIKHKPTITDDQLKSIVTAFVTMREKCCKAENHEECFGVEGPKLIAESQAIFTV</sequence>
<evidence type="ECO:0000313" key="11">
    <source>
        <dbReference type="Proteomes" id="UP000694393"/>
    </source>
</evidence>
<feature type="domain" description="Albumin" evidence="9">
    <location>
        <begin position="214"/>
        <end position="406"/>
    </location>
</feature>
<feature type="domain" description="Albumin" evidence="9">
    <location>
        <begin position="407"/>
        <end position="604"/>
    </location>
</feature>
<feature type="disulfide bond" evidence="7">
    <location>
        <begin position="272"/>
        <end position="280"/>
    </location>
</feature>
<keyword evidence="4" id="KW-0677">Repeat</keyword>
<keyword evidence="6" id="KW-0862">Zinc</keyword>
<keyword evidence="6" id="KW-0479">Metal-binding</keyword>
<dbReference type="GO" id="GO:0046872">
    <property type="term" value="F:metal ion binding"/>
    <property type="evidence" value="ECO:0007669"/>
    <property type="project" value="UniProtKB-KW"/>
</dbReference>
<evidence type="ECO:0000256" key="2">
    <source>
        <dbReference type="ARBA" id="ARBA00022525"/>
    </source>
</evidence>
<dbReference type="CDD" id="cd00015">
    <property type="entry name" value="ALBUMIN"/>
    <property type="match status" value="3"/>
</dbReference>
<dbReference type="InterPro" id="IPR020858">
    <property type="entry name" value="Serum_albumin-like"/>
</dbReference>
<keyword evidence="6" id="KW-0106">Calcium</keyword>